<dbReference type="EMBL" id="JAODOR010000009">
    <property type="protein sequence ID" value="MCT9002327.1"/>
    <property type="molecule type" value="Genomic_DNA"/>
</dbReference>
<name>A0ABT2PCI9_9MICO</name>
<dbReference type="InterPro" id="IPR012675">
    <property type="entry name" value="Beta-grasp_dom_sf"/>
</dbReference>
<organism evidence="1 2">
    <name type="scientific">Microbacterium memoriense</name>
    <dbReference type="NCBI Taxonomy" id="2978350"/>
    <lineage>
        <taxon>Bacteria</taxon>
        <taxon>Bacillati</taxon>
        <taxon>Actinomycetota</taxon>
        <taxon>Actinomycetes</taxon>
        <taxon>Micrococcales</taxon>
        <taxon>Microbacteriaceae</taxon>
        <taxon>Microbacterium</taxon>
    </lineage>
</organism>
<dbReference type="SUPFAM" id="SSF54285">
    <property type="entry name" value="MoaD/ThiS"/>
    <property type="match status" value="1"/>
</dbReference>
<protein>
    <submittedName>
        <fullName evidence="1">MoaD/ThiS family protein</fullName>
    </submittedName>
</protein>
<reference evidence="1 2" key="1">
    <citation type="journal article" date="2024" name="Int. J. Syst. Evol. Microbiol.">
        <title>Microbacterium memoriense sp. nov., a member of the Actinomycetota from marine beach sediment of the north coast of Portugal.</title>
        <authorList>
            <person name="Santos J.D.N.D."/>
            <person name="Klimek D."/>
            <person name="Calusinska M."/>
            <person name="Lobo-da-Cunha A."/>
            <person name="Catita J."/>
            <person name="Goncalves H."/>
            <person name="Gonzalez I."/>
            <person name="Lage O.M."/>
        </authorList>
    </citation>
    <scope>NUCLEOTIDE SEQUENCE [LARGE SCALE GENOMIC DNA]</scope>
    <source>
        <strain evidence="1 2">PMIC_1C1B</strain>
    </source>
</reference>
<sequence>MSETVRVRLFAAAKAAVGMPETDVPAGGSIADALHHVSEIARDPATAARVFARCSFLVDARATTDPATMLPAGSALDVLPPFAGG</sequence>
<keyword evidence="2" id="KW-1185">Reference proteome</keyword>
<gene>
    <name evidence="1" type="ORF">N4R40_08110</name>
</gene>
<dbReference type="Proteomes" id="UP001300496">
    <property type="component" value="Unassembled WGS sequence"/>
</dbReference>
<comment type="caution">
    <text evidence="1">The sequence shown here is derived from an EMBL/GenBank/DDBJ whole genome shotgun (WGS) entry which is preliminary data.</text>
</comment>
<dbReference type="InterPro" id="IPR016155">
    <property type="entry name" value="Mopterin_synth/thiamin_S_b"/>
</dbReference>
<dbReference type="Gene3D" id="3.10.20.30">
    <property type="match status" value="1"/>
</dbReference>
<dbReference type="CDD" id="cd17040">
    <property type="entry name" value="Ubl_MoaD_like"/>
    <property type="match status" value="1"/>
</dbReference>
<evidence type="ECO:0000313" key="2">
    <source>
        <dbReference type="Proteomes" id="UP001300496"/>
    </source>
</evidence>
<proteinExistence type="predicted"/>
<accession>A0ABT2PCI9</accession>
<evidence type="ECO:0000313" key="1">
    <source>
        <dbReference type="EMBL" id="MCT9002327.1"/>
    </source>
</evidence>
<dbReference type="RefSeq" id="WP_261606862.1">
    <property type="nucleotide sequence ID" value="NZ_JAODOR010000009.1"/>
</dbReference>